<keyword evidence="4" id="KW-0547">Nucleotide-binding</keyword>
<proteinExistence type="inferred from homology"/>
<dbReference type="GO" id="GO:0004356">
    <property type="term" value="F:glutamine synthetase activity"/>
    <property type="evidence" value="ECO:0007669"/>
    <property type="project" value="UniProtKB-EC"/>
</dbReference>
<dbReference type="Proteomes" id="UP001207582">
    <property type="component" value="Unassembled WGS sequence"/>
</dbReference>
<evidence type="ECO:0000259" key="11">
    <source>
        <dbReference type="PROSITE" id="PS51987"/>
    </source>
</evidence>
<dbReference type="PROSITE" id="PS51987">
    <property type="entry name" value="GS_CATALYTIC"/>
    <property type="match status" value="1"/>
</dbReference>
<evidence type="ECO:0000256" key="8">
    <source>
        <dbReference type="PROSITE-ProRule" id="PRU01330"/>
    </source>
</evidence>
<evidence type="ECO:0000256" key="6">
    <source>
        <dbReference type="ARBA" id="ARBA00022842"/>
    </source>
</evidence>
<comment type="function">
    <text evidence="2">Catalyzes the ATP-dependent biosynthesis of glutamine from glutamate and ammonia.</text>
</comment>
<evidence type="ECO:0000256" key="5">
    <source>
        <dbReference type="ARBA" id="ARBA00022840"/>
    </source>
</evidence>
<accession>A0ABT3J6D6</accession>
<evidence type="ECO:0000256" key="3">
    <source>
        <dbReference type="ARBA" id="ARBA00022598"/>
    </source>
</evidence>
<evidence type="ECO:0000313" key="12">
    <source>
        <dbReference type="EMBL" id="MCW3783254.1"/>
    </source>
</evidence>
<evidence type="ECO:0000256" key="4">
    <source>
        <dbReference type="ARBA" id="ARBA00022741"/>
    </source>
</evidence>
<evidence type="ECO:0000256" key="1">
    <source>
        <dbReference type="ARBA" id="ARBA00001946"/>
    </source>
</evidence>
<dbReference type="SUPFAM" id="SSF54368">
    <property type="entry name" value="Glutamine synthetase, N-terminal domain"/>
    <property type="match status" value="1"/>
</dbReference>
<dbReference type="InterPro" id="IPR008146">
    <property type="entry name" value="Gln_synth_cat_dom"/>
</dbReference>
<evidence type="ECO:0000256" key="2">
    <source>
        <dbReference type="ARBA" id="ARBA00003117"/>
    </source>
</evidence>
<dbReference type="SUPFAM" id="SSF55931">
    <property type="entry name" value="Glutamine synthetase/guanido kinase"/>
    <property type="match status" value="1"/>
</dbReference>
<dbReference type="Gene3D" id="3.30.590.10">
    <property type="entry name" value="Glutamine synthetase/guanido kinase, catalytic domain"/>
    <property type="match status" value="1"/>
</dbReference>
<comment type="similarity">
    <text evidence="8 9">Belongs to the glutamine synthetase family.</text>
</comment>
<comment type="cofactor">
    <cofactor evidence="1">
        <name>Mg(2+)</name>
        <dbReference type="ChEBI" id="CHEBI:18420"/>
    </cofactor>
</comment>
<dbReference type="EMBL" id="JAPDOG010000017">
    <property type="protein sequence ID" value="MCW3783254.1"/>
    <property type="molecule type" value="Genomic_DNA"/>
</dbReference>
<dbReference type="PROSITE" id="PS51986">
    <property type="entry name" value="GS_BETA_GRASP"/>
    <property type="match status" value="1"/>
</dbReference>
<dbReference type="EC" id="6.3.1.2" evidence="12"/>
<feature type="domain" description="GS beta-grasp" evidence="10">
    <location>
        <begin position="23"/>
        <end position="105"/>
    </location>
</feature>
<gene>
    <name evidence="12" type="primary">glnT</name>
    <name evidence="12" type="ORF">OM960_17020</name>
</gene>
<dbReference type="PROSITE" id="PS00181">
    <property type="entry name" value="GLNA_ATP"/>
    <property type="match status" value="1"/>
</dbReference>
<evidence type="ECO:0000256" key="7">
    <source>
        <dbReference type="ARBA" id="ARBA00023231"/>
    </source>
</evidence>
<dbReference type="PANTHER" id="PTHR43785">
    <property type="entry name" value="GAMMA-GLUTAMYLPUTRESCINE SYNTHETASE"/>
    <property type="match status" value="1"/>
</dbReference>
<sequence length="446" mass="48589">MARDMATATGTGTRDLAEWAAERGVKYFMVSYTDLFGGQRAKLAPAAAINDMAADGAGFAGFATWLDLTPAHPDMLAVPDPASAIQLPWKPEVAWLASNCVMDGADLAQAPRNVLRRQIEKAAELGLHVKTGVEPEFFLLSPDGAELSDAYDTAAKPCYDQQAVMRRCDVIAEISDCMLGLGWEPYQSDHEDANGQFEMNWKYDNVLATADKHSFFKFMTRSIAEKHGMRATFMPKPIAGKTGNGCHAHISVWDGSGRVNAFADNSKELGLSDQGRAFLGGIMKHASALAAICNPTVNSYKRINAPRTISGATWAPNSVTWTGNNRTHMVRVPGPGRFELRLPDGAVNPYLLQAVIIAAGLSGIRTNADPGPRHDIDMYKDGHTVTGAPKLPLNLLDAIRAYDADEELKEAMGPEFSAAFIKLKTQEWNAYASHFTQWERDNTLDI</sequence>
<keyword evidence="3 12" id="KW-0436">Ligase</keyword>
<keyword evidence="13" id="KW-1185">Reference proteome</keyword>
<feature type="domain" description="GS catalytic" evidence="11">
    <location>
        <begin position="111"/>
        <end position="446"/>
    </location>
</feature>
<keyword evidence="5" id="KW-0067">ATP-binding</keyword>
<dbReference type="RefSeq" id="WP_264772797.1">
    <property type="nucleotide sequence ID" value="NZ_JAPDOG010000017.1"/>
</dbReference>
<comment type="caution">
    <text evidence="12">The sequence shown here is derived from an EMBL/GenBank/DDBJ whole genome shotgun (WGS) entry which is preliminary data.</text>
</comment>
<dbReference type="InterPro" id="IPR017536">
    <property type="entry name" value="Glutamine_synthetase_typeIII"/>
</dbReference>
<keyword evidence="7" id="KW-0535">Nitrogen fixation</keyword>
<dbReference type="NCBIfam" id="TIGR03105">
    <property type="entry name" value="gln_synth_III"/>
    <property type="match status" value="1"/>
</dbReference>
<name>A0ABT3J6D6_9RHOB</name>
<evidence type="ECO:0000256" key="9">
    <source>
        <dbReference type="RuleBase" id="RU000384"/>
    </source>
</evidence>
<dbReference type="Pfam" id="PF00120">
    <property type="entry name" value="Gln-synt_C"/>
    <property type="match status" value="1"/>
</dbReference>
<dbReference type="InterPro" id="IPR027303">
    <property type="entry name" value="Gln_synth_gly_rich_site"/>
</dbReference>
<evidence type="ECO:0000259" key="10">
    <source>
        <dbReference type="PROSITE" id="PS51986"/>
    </source>
</evidence>
<dbReference type="SMART" id="SM01230">
    <property type="entry name" value="Gln-synt_C"/>
    <property type="match status" value="1"/>
</dbReference>
<evidence type="ECO:0000313" key="13">
    <source>
        <dbReference type="Proteomes" id="UP001207582"/>
    </source>
</evidence>
<organism evidence="12 13">
    <name type="scientific">Defluviimonas salinarum</name>
    <dbReference type="NCBI Taxonomy" id="2992147"/>
    <lineage>
        <taxon>Bacteria</taxon>
        <taxon>Pseudomonadati</taxon>
        <taxon>Pseudomonadota</taxon>
        <taxon>Alphaproteobacteria</taxon>
        <taxon>Rhodobacterales</taxon>
        <taxon>Paracoccaceae</taxon>
        <taxon>Albidovulum</taxon>
    </lineage>
</organism>
<dbReference type="Gene3D" id="3.10.20.70">
    <property type="entry name" value="Glutamine synthetase, N-terminal domain"/>
    <property type="match status" value="1"/>
</dbReference>
<dbReference type="InterPro" id="IPR014746">
    <property type="entry name" value="Gln_synth/guanido_kin_cat_dom"/>
</dbReference>
<dbReference type="PANTHER" id="PTHR43785:SF14">
    <property type="entry name" value="GLUTAMINE SYNTHETASE"/>
    <property type="match status" value="1"/>
</dbReference>
<reference evidence="12 13" key="1">
    <citation type="submission" date="2022-10" db="EMBL/GenBank/DDBJ databases">
        <title>Defluviimonas sp. CAU 1641 isolated from mud.</title>
        <authorList>
            <person name="Kim W."/>
        </authorList>
    </citation>
    <scope>NUCLEOTIDE SEQUENCE [LARGE SCALE GENOMIC DNA]</scope>
    <source>
        <strain evidence="12 13">CAU 1641</strain>
    </source>
</reference>
<dbReference type="InterPro" id="IPR008147">
    <property type="entry name" value="Gln_synt_N"/>
</dbReference>
<dbReference type="InterPro" id="IPR036651">
    <property type="entry name" value="Gln_synt_N_sf"/>
</dbReference>
<protein>
    <submittedName>
        <fullName evidence="12">Type III glutamate--ammonia ligase</fullName>
        <ecNumber evidence="12">6.3.1.2</ecNumber>
    </submittedName>
</protein>
<keyword evidence="6" id="KW-0460">Magnesium</keyword>